<organism evidence="1">
    <name type="scientific">Homalodisca liturata</name>
    <dbReference type="NCBI Taxonomy" id="320908"/>
    <lineage>
        <taxon>Eukaryota</taxon>
        <taxon>Metazoa</taxon>
        <taxon>Ecdysozoa</taxon>
        <taxon>Arthropoda</taxon>
        <taxon>Hexapoda</taxon>
        <taxon>Insecta</taxon>
        <taxon>Pterygota</taxon>
        <taxon>Neoptera</taxon>
        <taxon>Paraneoptera</taxon>
        <taxon>Hemiptera</taxon>
        <taxon>Auchenorrhyncha</taxon>
        <taxon>Membracoidea</taxon>
        <taxon>Cicadellidae</taxon>
        <taxon>Cicadellinae</taxon>
        <taxon>Proconiini</taxon>
        <taxon>Homalodisca</taxon>
    </lineage>
</organism>
<dbReference type="GO" id="GO:0051082">
    <property type="term" value="F:unfolded protein binding"/>
    <property type="evidence" value="ECO:0007669"/>
    <property type="project" value="InterPro"/>
</dbReference>
<dbReference type="PANTHER" id="PTHR46787">
    <property type="entry name" value="SYNDROMES PUTATIVE CHAPERONIN-RELATED"/>
    <property type="match status" value="1"/>
</dbReference>
<dbReference type="Gene3D" id="3.50.7.10">
    <property type="entry name" value="GroEL"/>
    <property type="match status" value="1"/>
</dbReference>
<evidence type="ECO:0000313" key="1">
    <source>
        <dbReference type="EMBL" id="JAS93798.1"/>
    </source>
</evidence>
<dbReference type="GO" id="GO:0005634">
    <property type="term" value="C:nucleus"/>
    <property type="evidence" value="ECO:0007669"/>
    <property type="project" value="TreeGrafter"/>
</dbReference>
<dbReference type="InterPro" id="IPR002423">
    <property type="entry name" value="Cpn60/GroEL/TCP-1"/>
</dbReference>
<dbReference type="GO" id="GO:0005737">
    <property type="term" value="C:cytoplasm"/>
    <property type="evidence" value="ECO:0007669"/>
    <property type="project" value="TreeGrafter"/>
</dbReference>
<dbReference type="Pfam" id="PF00118">
    <property type="entry name" value="Cpn60_TCP1"/>
    <property type="match status" value="1"/>
</dbReference>
<dbReference type="GO" id="GO:0005524">
    <property type="term" value="F:ATP binding"/>
    <property type="evidence" value="ECO:0007669"/>
    <property type="project" value="InterPro"/>
</dbReference>
<dbReference type="InterPro" id="IPR027410">
    <property type="entry name" value="TCP-1-like_intermed_sf"/>
</dbReference>
<dbReference type="GO" id="GO:1902636">
    <property type="term" value="C:kinociliary basal body"/>
    <property type="evidence" value="ECO:0007669"/>
    <property type="project" value="TreeGrafter"/>
</dbReference>
<dbReference type="GO" id="GO:0051131">
    <property type="term" value="P:chaperone-mediated protein complex assembly"/>
    <property type="evidence" value="ECO:0007669"/>
    <property type="project" value="TreeGrafter"/>
</dbReference>
<dbReference type="AlphaFoldDB" id="A0A1B6J3P8"/>
<protein>
    <submittedName>
        <fullName evidence="1">Uncharacterized protein</fullName>
    </submittedName>
</protein>
<dbReference type="EMBL" id="GECU01013908">
    <property type="protein sequence ID" value="JAS93798.1"/>
    <property type="molecule type" value="Transcribed_RNA"/>
</dbReference>
<dbReference type="SUPFAM" id="SSF48592">
    <property type="entry name" value="GroEL equatorial domain-like"/>
    <property type="match status" value="1"/>
</dbReference>
<reference evidence="1" key="1">
    <citation type="submission" date="2015-11" db="EMBL/GenBank/DDBJ databases">
        <title>De novo transcriptome assembly of four potential Pierce s Disease insect vectors from Arizona vineyards.</title>
        <authorList>
            <person name="Tassone E.E."/>
        </authorList>
    </citation>
    <scope>NUCLEOTIDE SEQUENCE</scope>
</reference>
<dbReference type="Gene3D" id="3.30.260.10">
    <property type="entry name" value="TCP-1-like chaperonin intermediate domain"/>
    <property type="match status" value="1"/>
</dbReference>
<name>A0A1B6J3P8_9HEMI</name>
<dbReference type="InterPro" id="IPR027413">
    <property type="entry name" value="GROEL-like_equatorial_sf"/>
</dbReference>
<dbReference type="GO" id="GO:0060271">
    <property type="term" value="P:cilium assembly"/>
    <property type="evidence" value="ECO:0007669"/>
    <property type="project" value="InterPro"/>
</dbReference>
<dbReference type="PANTHER" id="PTHR46787:SF1">
    <property type="entry name" value="MOLECULAR CHAPERONE MKKS"/>
    <property type="match status" value="1"/>
</dbReference>
<dbReference type="GO" id="GO:0032502">
    <property type="term" value="P:developmental process"/>
    <property type="evidence" value="ECO:0007669"/>
    <property type="project" value="TreeGrafter"/>
</dbReference>
<gene>
    <name evidence="1" type="ORF">g.46334</name>
</gene>
<dbReference type="InterPro" id="IPR028790">
    <property type="entry name" value="MKKS"/>
</dbReference>
<dbReference type="InterPro" id="IPR027409">
    <property type="entry name" value="GroEL-like_apical_dom_sf"/>
</dbReference>
<sequence length="519" mass="57304">MEPDHVTLMPVDSDENVRMLKEFRKILETTRGPESSMKLLVTEGGYQQLTASGTALLSRLELQNPILHCISQVAGGLADHGLYLGVVVSHLLELHWGSNSHIGKQNLSKIINILIKTFQELLCSDLVCRKVDFSSIHSFLPLVRTILTSKPNVLFGGVDIDKVCVQIVKVFLNCVDEHSGSVSRVNVRVEDGGIGVISYNGLIYQITEDYNLKIIEQIADEIRILVFTFKLEDACNDSLTSEVSQIILILDVAIASGVNLVACQKTVAPEIKLYLMRKKVLLLDRMGTDLISMLVQISQSFPISHLHIEKSDVPKFIGNLSTAKYVQFNESDYVLLQSNDAAVGTLLLQTMSLAGTDHVKALVQQAINSLRSLAIHPILTFGGGCLEVWLTAQISLLKQKHVRDKEFCRVAQWMQKALLSTCNAEAMDSVYHHGWREGRTSCCCGHVTKDQMIAVGSQLITLSEVTCLTQSTLSPPQPTTSSLKAHVLVDNHQQKLNVILSALETFSNLNEIGLILIKN</sequence>
<accession>A0A1B6J3P8</accession>
<dbReference type="GO" id="GO:0006457">
    <property type="term" value="P:protein folding"/>
    <property type="evidence" value="ECO:0007669"/>
    <property type="project" value="InterPro"/>
</dbReference>
<dbReference type="Gene3D" id="1.10.560.10">
    <property type="entry name" value="GroEL-like equatorial domain"/>
    <property type="match status" value="1"/>
</dbReference>
<proteinExistence type="predicted"/>
<dbReference type="SUPFAM" id="SSF52029">
    <property type="entry name" value="GroEL apical domain-like"/>
    <property type="match status" value="1"/>
</dbReference>